<dbReference type="GO" id="GO:0035925">
    <property type="term" value="F:mRNA 3'-UTR AU-rich region binding"/>
    <property type="evidence" value="ECO:0007669"/>
    <property type="project" value="TreeGrafter"/>
</dbReference>
<protein>
    <submittedName>
        <fullName evidence="10">Probable RRP45 - Exosome complex exonuclease</fullName>
    </submittedName>
</protein>
<evidence type="ECO:0000313" key="11">
    <source>
        <dbReference type="Proteomes" id="UP000323386"/>
    </source>
</evidence>
<evidence type="ECO:0000256" key="1">
    <source>
        <dbReference type="ARBA" id="ARBA00004123"/>
    </source>
</evidence>
<evidence type="ECO:0000259" key="8">
    <source>
        <dbReference type="Pfam" id="PF01138"/>
    </source>
</evidence>
<dbReference type="EMBL" id="OOIP01000032">
    <property type="protein sequence ID" value="SPO41859.1"/>
    <property type="molecule type" value="Genomic_DNA"/>
</dbReference>
<dbReference type="GO" id="GO:0000467">
    <property type="term" value="P:exonucleolytic trimming to generate mature 3'-end of 5.8S rRNA from tricistronic rRNA transcript (SSU-rRNA, 5.8S rRNA, LSU-rRNA)"/>
    <property type="evidence" value="ECO:0007669"/>
    <property type="project" value="TreeGrafter"/>
</dbReference>
<feature type="compositionally biased region" description="Basic and acidic residues" evidence="7">
    <location>
        <begin position="215"/>
        <end position="229"/>
    </location>
</feature>
<dbReference type="GO" id="GO:0016075">
    <property type="term" value="P:rRNA catabolic process"/>
    <property type="evidence" value="ECO:0007669"/>
    <property type="project" value="TreeGrafter"/>
</dbReference>
<dbReference type="GO" id="GO:0000176">
    <property type="term" value="C:nuclear exosome (RNase complex)"/>
    <property type="evidence" value="ECO:0007669"/>
    <property type="project" value="TreeGrafter"/>
</dbReference>
<evidence type="ECO:0000259" key="9">
    <source>
        <dbReference type="Pfam" id="PF03725"/>
    </source>
</evidence>
<evidence type="ECO:0000256" key="4">
    <source>
        <dbReference type="ARBA" id="ARBA00022490"/>
    </source>
</evidence>
<comment type="subcellular location">
    <subcellularLocation>
        <location evidence="2">Cytoplasm</location>
    </subcellularLocation>
    <subcellularLocation>
        <location evidence="1">Nucleus</location>
    </subcellularLocation>
</comment>
<proteinExistence type="inferred from homology"/>
<dbReference type="GO" id="GO:0071028">
    <property type="term" value="P:nuclear mRNA surveillance"/>
    <property type="evidence" value="ECO:0007669"/>
    <property type="project" value="TreeGrafter"/>
</dbReference>
<dbReference type="GO" id="GO:0071038">
    <property type="term" value="P:TRAMP-dependent tRNA surveillance pathway"/>
    <property type="evidence" value="ECO:0007669"/>
    <property type="project" value="TreeGrafter"/>
</dbReference>
<dbReference type="InterPro" id="IPR050590">
    <property type="entry name" value="Exosome_comp_Rrp42_subfam"/>
</dbReference>
<dbReference type="Pfam" id="PF01138">
    <property type="entry name" value="RNase_PH"/>
    <property type="match status" value="1"/>
</dbReference>
<organism evidence="10 11">
    <name type="scientific">Pseudozyma flocculosa</name>
    <dbReference type="NCBI Taxonomy" id="84751"/>
    <lineage>
        <taxon>Eukaryota</taxon>
        <taxon>Fungi</taxon>
        <taxon>Dikarya</taxon>
        <taxon>Basidiomycota</taxon>
        <taxon>Ustilaginomycotina</taxon>
        <taxon>Ustilaginomycetes</taxon>
        <taxon>Ustilaginales</taxon>
        <taxon>Ustilaginaceae</taxon>
        <taxon>Pseudozyma</taxon>
    </lineage>
</organism>
<dbReference type="InterPro" id="IPR001247">
    <property type="entry name" value="ExoRNase_PH_dom1"/>
</dbReference>
<dbReference type="Pfam" id="PF03725">
    <property type="entry name" value="RNase_PH_C"/>
    <property type="match status" value="1"/>
</dbReference>
<keyword evidence="10" id="KW-0269">Exonuclease</keyword>
<dbReference type="Proteomes" id="UP000323386">
    <property type="component" value="Unassembled WGS sequence"/>
</dbReference>
<keyword evidence="10" id="KW-0540">Nuclease</keyword>
<evidence type="ECO:0000256" key="6">
    <source>
        <dbReference type="ARBA" id="ARBA00023242"/>
    </source>
</evidence>
<dbReference type="InterPro" id="IPR036345">
    <property type="entry name" value="ExoRNase_PH_dom2_sf"/>
</dbReference>
<reference evidence="10 11" key="1">
    <citation type="submission" date="2018-03" db="EMBL/GenBank/DDBJ databases">
        <authorList>
            <person name="Guldener U."/>
        </authorList>
    </citation>
    <scope>NUCLEOTIDE SEQUENCE [LARGE SCALE GENOMIC DNA]</scope>
    <source>
        <strain evidence="10 11">DAOM196992</strain>
    </source>
</reference>
<keyword evidence="4" id="KW-0963">Cytoplasm</keyword>
<dbReference type="OrthoDB" id="10264038at2759"/>
<evidence type="ECO:0000313" key="10">
    <source>
        <dbReference type="EMBL" id="SPO41859.1"/>
    </source>
</evidence>
<dbReference type="PANTHER" id="PTHR11097">
    <property type="entry name" value="EXOSOME COMPLEX EXONUCLEASE RIBOSOMAL RNA PROCESSING PROTEIN"/>
    <property type="match status" value="1"/>
</dbReference>
<feature type="domain" description="Exoribonuclease phosphorolytic" evidence="8">
    <location>
        <begin position="34"/>
        <end position="171"/>
    </location>
</feature>
<evidence type="ECO:0000256" key="2">
    <source>
        <dbReference type="ARBA" id="ARBA00004496"/>
    </source>
</evidence>
<dbReference type="GO" id="GO:0034476">
    <property type="term" value="P:U5 snRNA 3'-end processing"/>
    <property type="evidence" value="ECO:0007669"/>
    <property type="project" value="TreeGrafter"/>
</dbReference>
<dbReference type="Gene3D" id="3.30.230.70">
    <property type="entry name" value="GHMP Kinase, N-terminal domain"/>
    <property type="match status" value="1"/>
</dbReference>
<dbReference type="GO" id="GO:0071035">
    <property type="term" value="P:nuclear polyadenylation-dependent rRNA catabolic process"/>
    <property type="evidence" value="ECO:0007669"/>
    <property type="project" value="TreeGrafter"/>
</dbReference>
<dbReference type="InterPro" id="IPR015847">
    <property type="entry name" value="ExoRNase_PH_dom2"/>
</dbReference>
<dbReference type="InterPro" id="IPR027408">
    <property type="entry name" value="PNPase/RNase_PH_dom_sf"/>
</dbReference>
<evidence type="ECO:0000256" key="3">
    <source>
        <dbReference type="ARBA" id="ARBA00006678"/>
    </source>
</evidence>
<keyword evidence="5" id="KW-0694">RNA-binding</keyword>
<comment type="similarity">
    <text evidence="3">Belongs to the RNase PH family.</text>
</comment>
<gene>
    <name evidence="10" type="ORF">PSFLO_07341</name>
</gene>
<accession>A0A5C3FEQ6</accession>
<dbReference type="GO" id="GO:0034473">
    <property type="term" value="P:U1 snRNA 3'-end processing"/>
    <property type="evidence" value="ECO:0007669"/>
    <property type="project" value="TreeGrafter"/>
</dbReference>
<evidence type="ECO:0000256" key="5">
    <source>
        <dbReference type="ARBA" id="ARBA00022884"/>
    </source>
</evidence>
<dbReference type="AlphaFoldDB" id="A0A5C3FEQ6"/>
<feature type="domain" description="Exoribonuclease phosphorolytic" evidence="9">
    <location>
        <begin position="267"/>
        <end position="320"/>
    </location>
</feature>
<keyword evidence="11" id="KW-1185">Reference proteome</keyword>
<sequence length="347" mass="38162">MPPGQLLEPSLTESTFVAAALASGLRTDGRSFNQSRDISIKFGEELGSCSVAIQGTRVQTSVRATLVPPRSDRPYEGFLQLTTDISPMAGTEYDTSGGATSSARNREILFDRLLEKAIRRTEALDRESLCVIAGEQVFQIHLTIHLLSDCGAALDAAVLCSMLSLRHFRRPDFTIEDGKVTLYGEDERVGVPLAIHHTPLCVSFAIFEIQSQEAKMDEHYDDDDVRREEERDEEEQDALAPSRDEADDPTSRPKPSSNAATIAASADRTVALLDPSQLEETLCDSKLVLVLNAQREICVLDKAGGAPLDADKLLETLKAGLLRVKELSERVEAELKRDREVRIVEVV</sequence>
<name>A0A5C3FEQ6_9BASI</name>
<dbReference type="GO" id="GO:0004527">
    <property type="term" value="F:exonuclease activity"/>
    <property type="evidence" value="ECO:0007669"/>
    <property type="project" value="UniProtKB-KW"/>
</dbReference>
<keyword evidence="6" id="KW-0539">Nucleus</keyword>
<dbReference type="CDD" id="cd11368">
    <property type="entry name" value="RNase_PH_RRP45"/>
    <property type="match status" value="1"/>
</dbReference>
<dbReference type="SUPFAM" id="SSF54211">
    <property type="entry name" value="Ribosomal protein S5 domain 2-like"/>
    <property type="match status" value="1"/>
</dbReference>
<evidence type="ECO:0000256" key="7">
    <source>
        <dbReference type="SAM" id="MobiDB-lite"/>
    </source>
</evidence>
<dbReference type="GO" id="GO:0034475">
    <property type="term" value="P:U4 snRNA 3'-end processing"/>
    <property type="evidence" value="ECO:0007669"/>
    <property type="project" value="TreeGrafter"/>
</dbReference>
<dbReference type="GO" id="GO:0000177">
    <property type="term" value="C:cytoplasmic exosome (RNase complex)"/>
    <property type="evidence" value="ECO:0007669"/>
    <property type="project" value="TreeGrafter"/>
</dbReference>
<dbReference type="PANTHER" id="PTHR11097:SF14">
    <property type="entry name" value="EXOSOME COMPLEX COMPONENT RRP45"/>
    <property type="match status" value="1"/>
</dbReference>
<dbReference type="SUPFAM" id="SSF55666">
    <property type="entry name" value="Ribonuclease PH domain 2-like"/>
    <property type="match status" value="1"/>
</dbReference>
<dbReference type="InterPro" id="IPR033100">
    <property type="entry name" value="Rrp45"/>
</dbReference>
<keyword evidence="10" id="KW-0378">Hydrolase</keyword>
<feature type="region of interest" description="Disordered" evidence="7">
    <location>
        <begin position="215"/>
        <end position="260"/>
    </location>
</feature>
<dbReference type="InterPro" id="IPR020568">
    <property type="entry name" value="Ribosomal_Su5_D2-typ_SF"/>
</dbReference>